<protein>
    <submittedName>
        <fullName evidence="3">Large subunit ribosomal protein L7/L12</fullName>
    </submittedName>
</protein>
<dbReference type="Gene3D" id="3.30.1390.10">
    <property type="match status" value="1"/>
</dbReference>
<reference evidence="3 4" key="1">
    <citation type="submission" date="2021-03" db="EMBL/GenBank/DDBJ databases">
        <title>Genomic Encyclopedia of Type Strains, Phase IV (KMG-IV): sequencing the most valuable type-strain genomes for metagenomic binning, comparative biology and taxonomic classification.</title>
        <authorList>
            <person name="Goeker M."/>
        </authorList>
    </citation>
    <scope>NUCLEOTIDE SEQUENCE [LARGE SCALE GENOMIC DNA]</scope>
    <source>
        <strain evidence="3 4">DSM 26048</strain>
    </source>
</reference>
<dbReference type="Pfam" id="PF00542">
    <property type="entry name" value="Ribosomal_L12"/>
    <property type="match status" value="1"/>
</dbReference>
<dbReference type="InterPro" id="IPR013823">
    <property type="entry name" value="Ribosomal_bL12_C"/>
</dbReference>
<feature type="region of interest" description="Disordered" evidence="1">
    <location>
        <begin position="35"/>
        <end position="72"/>
    </location>
</feature>
<gene>
    <name evidence="3" type="ORF">J2Z66_007421</name>
</gene>
<accession>A0ABS4J7F5</accession>
<sequence length="117" mass="13302">MQMETLEIIAYSALALSFLLLLKTFSLQRQLNQIKSDLQSPNNRPEVYGLSTPSLNTTPSPPPDRNRNWPPTNLDERLRLLLVSGKRIQAIKEFREASGLGLKEAKEYVDSLEQGQY</sequence>
<dbReference type="Proteomes" id="UP001519287">
    <property type="component" value="Unassembled WGS sequence"/>
</dbReference>
<proteinExistence type="predicted"/>
<dbReference type="SUPFAM" id="SSF54736">
    <property type="entry name" value="ClpS-like"/>
    <property type="match status" value="1"/>
</dbReference>
<keyword evidence="4" id="KW-1185">Reference proteome</keyword>
<dbReference type="GO" id="GO:0005840">
    <property type="term" value="C:ribosome"/>
    <property type="evidence" value="ECO:0007669"/>
    <property type="project" value="UniProtKB-KW"/>
</dbReference>
<evidence type="ECO:0000256" key="1">
    <source>
        <dbReference type="SAM" id="MobiDB-lite"/>
    </source>
</evidence>
<keyword evidence="3" id="KW-0689">Ribosomal protein</keyword>
<keyword evidence="3" id="KW-0687">Ribonucleoprotein</keyword>
<dbReference type="InterPro" id="IPR014719">
    <property type="entry name" value="Ribosomal_bL12_C/ClpS-like"/>
</dbReference>
<dbReference type="EMBL" id="JAGGLB010000038">
    <property type="protein sequence ID" value="MBP1995779.1"/>
    <property type="molecule type" value="Genomic_DNA"/>
</dbReference>
<evidence type="ECO:0000259" key="2">
    <source>
        <dbReference type="Pfam" id="PF00542"/>
    </source>
</evidence>
<evidence type="ECO:0000313" key="4">
    <source>
        <dbReference type="Proteomes" id="UP001519287"/>
    </source>
</evidence>
<feature type="domain" description="Large ribosomal subunit protein bL12 C-terminal" evidence="2">
    <location>
        <begin position="83"/>
        <end position="113"/>
    </location>
</feature>
<organism evidence="3 4">
    <name type="scientific">Paenibacillus eucommiae</name>
    <dbReference type="NCBI Taxonomy" id="1355755"/>
    <lineage>
        <taxon>Bacteria</taxon>
        <taxon>Bacillati</taxon>
        <taxon>Bacillota</taxon>
        <taxon>Bacilli</taxon>
        <taxon>Bacillales</taxon>
        <taxon>Paenibacillaceae</taxon>
        <taxon>Paenibacillus</taxon>
    </lineage>
</organism>
<comment type="caution">
    <text evidence="3">The sequence shown here is derived from an EMBL/GenBank/DDBJ whole genome shotgun (WGS) entry which is preliminary data.</text>
</comment>
<name>A0ABS4J7F5_9BACL</name>
<evidence type="ECO:0000313" key="3">
    <source>
        <dbReference type="EMBL" id="MBP1995779.1"/>
    </source>
</evidence>